<feature type="compositionally biased region" description="Polar residues" evidence="1">
    <location>
        <begin position="154"/>
        <end position="171"/>
    </location>
</feature>
<protein>
    <submittedName>
        <fullName evidence="2">Uncharacterized protein</fullName>
    </submittedName>
</protein>
<reference evidence="2" key="1">
    <citation type="submission" date="2022-10" db="EMBL/GenBank/DDBJ databases">
        <title>Tapping the CABI collections for fungal endophytes: first genome assemblies for Collariella, Neodidymelliopsis, Ascochyta clinopodiicola, Didymella pomorum, Didymosphaeria variabile, Neocosmospora piperis and Neocucurbitaria cava.</title>
        <authorList>
            <person name="Hill R."/>
        </authorList>
    </citation>
    <scope>NUCLEOTIDE SEQUENCE</scope>
    <source>
        <strain evidence="2">IMI 360193</strain>
    </source>
</reference>
<sequence>MHQLISSFGLQFSVFELQGTLTYEHTRSGRPAKRYEISETDIEDVSDNEASDAGALTAVRAGIDASAAGIQVRLIKNDGHLLMKFEGRDGSTSEWTFDGMDTQRMASSISTQTLIDPDKCATCGHEIPAKSEMRESDTQTDVVAVQQVTFSAEAASQTAIKTEETTNPTAKSTNDSSSQTTDSLLETARDVKRKPSPVLHVDEPIHKRAKSTHNSKPSPPVIYMECKRHYPTSKADTGKLIIDIEKGTVRYEEIYGKHHAQTIETKQVDIKSPSSKVTYTALHSTASGATHQLTISRLTKAAETMEVADFHCAAPKWKTWYNDPHVGRYYINGAEVVVDAIVHCIDRTSEREPVHDPRRDLIMKDEQDPDMRALLHTEVREEAQQYRP</sequence>
<dbReference type="Proteomes" id="UP001140562">
    <property type="component" value="Unassembled WGS sequence"/>
</dbReference>
<gene>
    <name evidence="2" type="ORF">N0V87_000047</name>
</gene>
<evidence type="ECO:0000256" key="1">
    <source>
        <dbReference type="SAM" id="MobiDB-lite"/>
    </source>
</evidence>
<name>A0A9W8X8F2_9PLEO</name>
<proteinExistence type="predicted"/>
<evidence type="ECO:0000313" key="3">
    <source>
        <dbReference type="Proteomes" id="UP001140562"/>
    </source>
</evidence>
<feature type="region of interest" description="Disordered" evidence="1">
    <location>
        <begin position="153"/>
        <end position="220"/>
    </location>
</feature>
<dbReference type="OrthoDB" id="3797581at2759"/>
<feature type="compositionally biased region" description="Low complexity" evidence="1">
    <location>
        <begin position="172"/>
        <end position="183"/>
    </location>
</feature>
<accession>A0A9W8X8F2</accession>
<keyword evidence="3" id="KW-1185">Reference proteome</keyword>
<organism evidence="2 3">
    <name type="scientific">Didymella glomerata</name>
    <dbReference type="NCBI Taxonomy" id="749621"/>
    <lineage>
        <taxon>Eukaryota</taxon>
        <taxon>Fungi</taxon>
        <taxon>Dikarya</taxon>
        <taxon>Ascomycota</taxon>
        <taxon>Pezizomycotina</taxon>
        <taxon>Dothideomycetes</taxon>
        <taxon>Pleosporomycetidae</taxon>
        <taxon>Pleosporales</taxon>
        <taxon>Pleosporineae</taxon>
        <taxon>Didymellaceae</taxon>
        <taxon>Didymella</taxon>
    </lineage>
</organism>
<dbReference type="EMBL" id="JAPEUV010000001">
    <property type="protein sequence ID" value="KAJ4343766.1"/>
    <property type="molecule type" value="Genomic_DNA"/>
</dbReference>
<comment type="caution">
    <text evidence="2">The sequence shown here is derived from an EMBL/GenBank/DDBJ whole genome shotgun (WGS) entry which is preliminary data.</text>
</comment>
<dbReference type="AlphaFoldDB" id="A0A9W8X8F2"/>
<evidence type="ECO:0000313" key="2">
    <source>
        <dbReference type="EMBL" id="KAJ4343766.1"/>
    </source>
</evidence>